<dbReference type="AlphaFoldDB" id="A0A4R6RLX1"/>
<dbReference type="Proteomes" id="UP000294547">
    <property type="component" value="Unassembled WGS sequence"/>
</dbReference>
<evidence type="ECO:0000313" key="3">
    <source>
        <dbReference type="EMBL" id="TDP87669.1"/>
    </source>
</evidence>
<dbReference type="SUPFAM" id="SSF47226">
    <property type="entry name" value="Histidine-containing phosphotransfer domain, HPT domain"/>
    <property type="match status" value="1"/>
</dbReference>
<keyword evidence="1" id="KW-0902">Two-component regulatory system</keyword>
<dbReference type="Gene3D" id="1.20.120.160">
    <property type="entry name" value="HPT domain"/>
    <property type="match status" value="1"/>
</dbReference>
<evidence type="ECO:0000256" key="1">
    <source>
        <dbReference type="ARBA" id="ARBA00023012"/>
    </source>
</evidence>
<sequence>MPGLAVGEAEPIDFAHLDRQTFGDAGLAREVLGLFLTQSAALVAAIEDPGADRAGAAHKLLGSARGIGAPAVAAAAAEAERAFLDGSVEAERAVGAVRRAVETAAAAIREHLRGGASA</sequence>
<comment type="caution">
    <text evidence="3">The sequence shown here is derived from an EMBL/GenBank/DDBJ whole genome shotgun (WGS) entry which is preliminary data.</text>
</comment>
<dbReference type="InterPro" id="IPR008207">
    <property type="entry name" value="Sig_transdc_His_kin_Hpt_dom"/>
</dbReference>
<dbReference type="OrthoDB" id="8454588at2"/>
<accession>A0A4R6RLX1</accession>
<proteinExistence type="predicted"/>
<dbReference type="InterPro" id="IPR036641">
    <property type="entry name" value="HPT_dom_sf"/>
</dbReference>
<organism evidence="3 4">
    <name type="scientific">Oharaeibacter diazotrophicus</name>
    <dbReference type="NCBI Taxonomy" id="1920512"/>
    <lineage>
        <taxon>Bacteria</taxon>
        <taxon>Pseudomonadati</taxon>
        <taxon>Pseudomonadota</taxon>
        <taxon>Alphaproteobacteria</taxon>
        <taxon>Hyphomicrobiales</taxon>
        <taxon>Pleomorphomonadaceae</taxon>
        <taxon>Oharaeibacter</taxon>
    </lineage>
</organism>
<dbReference type="RefSeq" id="WP_126541607.1">
    <property type="nucleotide sequence ID" value="NZ_BSPM01000008.1"/>
</dbReference>
<evidence type="ECO:0000259" key="2">
    <source>
        <dbReference type="Pfam" id="PF01627"/>
    </source>
</evidence>
<evidence type="ECO:0000313" key="4">
    <source>
        <dbReference type="Proteomes" id="UP000294547"/>
    </source>
</evidence>
<dbReference type="GO" id="GO:0000160">
    <property type="term" value="P:phosphorelay signal transduction system"/>
    <property type="evidence" value="ECO:0007669"/>
    <property type="project" value="UniProtKB-KW"/>
</dbReference>
<reference evidence="3 4" key="1">
    <citation type="submission" date="2019-03" db="EMBL/GenBank/DDBJ databases">
        <title>Genomic Encyclopedia of Type Strains, Phase IV (KMG-IV): sequencing the most valuable type-strain genomes for metagenomic binning, comparative biology and taxonomic classification.</title>
        <authorList>
            <person name="Goeker M."/>
        </authorList>
    </citation>
    <scope>NUCLEOTIDE SEQUENCE [LARGE SCALE GENOMIC DNA]</scope>
    <source>
        <strain evidence="3 4">DSM 102969</strain>
    </source>
</reference>
<feature type="domain" description="HPt" evidence="2">
    <location>
        <begin position="31"/>
        <end position="106"/>
    </location>
</feature>
<dbReference type="Pfam" id="PF01627">
    <property type="entry name" value="Hpt"/>
    <property type="match status" value="1"/>
</dbReference>
<gene>
    <name evidence="3" type="ORF">EDD54_1568</name>
</gene>
<protein>
    <submittedName>
        <fullName evidence="3">Hpt domain-containing protein</fullName>
    </submittedName>
</protein>
<dbReference type="EMBL" id="SNXY01000006">
    <property type="protein sequence ID" value="TDP87669.1"/>
    <property type="molecule type" value="Genomic_DNA"/>
</dbReference>
<dbReference type="GO" id="GO:0004672">
    <property type="term" value="F:protein kinase activity"/>
    <property type="evidence" value="ECO:0007669"/>
    <property type="project" value="UniProtKB-ARBA"/>
</dbReference>
<name>A0A4R6RLX1_9HYPH</name>
<keyword evidence="4" id="KW-1185">Reference proteome</keyword>